<evidence type="ECO:0000313" key="2">
    <source>
        <dbReference type="EMBL" id="KAK7754565.1"/>
    </source>
</evidence>
<reference evidence="2 3" key="1">
    <citation type="submission" date="2024-02" db="EMBL/GenBank/DDBJ databases">
        <title>De novo assembly and annotation of 12 fungi associated with fruit tree decline syndrome in Ontario, Canada.</title>
        <authorList>
            <person name="Sulman M."/>
            <person name="Ellouze W."/>
            <person name="Ilyukhin E."/>
        </authorList>
    </citation>
    <scope>NUCLEOTIDE SEQUENCE [LARGE SCALE GENOMIC DNA]</scope>
    <source>
        <strain evidence="2 3">M11/M66-122</strain>
    </source>
</reference>
<protein>
    <submittedName>
        <fullName evidence="2">Uncharacterized protein</fullName>
    </submittedName>
</protein>
<accession>A0AAN9YUM8</accession>
<evidence type="ECO:0000313" key="3">
    <source>
        <dbReference type="Proteomes" id="UP001320420"/>
    </source>
</evidence>
<feature type="signal peptide" evidence="1">
    <location>
        <begin position="1"/>
        <end position="17"/>
    </location>
</feature>
<evidence type="ECO:0000256" key="1">
    <source>
        <dbReference type="SAM" id="SignalP"/>
    </source>
</evidence>
<keyword evidence="1" id="KW-0732">Signal</keyword>
<dbReference type="EMBL" id="JAKJXP020000019">
    <property type="protein sequence ID" value="KAK7754565.1"/>
    <property type="molecule type" value="Genomic_DNA"/>
</dbReference>
<keyword evidence="3" id="KW-1185">Reference proteome</keyword>
<gene>
    <name evidence="2" type="ORF">SLS62_003347</name>
</gene>
<dbReference type="Proteomes" id="UP001320420">
    <property type="component" value="Unassembled WGS sequence"/>
</dbReference>
<sequence length="118" mass="12429">MPAWVVFTTGLALITLPDDDSTSAHVAGGQFGLIFAADTADLSKKGHRTQYLGITETVALQIPTADGKVPEHSLLHMGPCGANETTGIRQFAVASTSVEPDAPGVQSRATNLLPFHFR</sequence>
<comment type="caution">
    <text evidence="2">The sequence shown here is derived from an EMBL/GenBank/DDBJ whole genome shotgun (WGS) entry which is preliminary data.</text>
</comment>
<organism evidence="2 3">
    <name type="scientific">Diatrype stigma</name>
    <dbReference type="NCBI Taxonomy" id="117547"/>
    <lineage>
        <taxon>Eukaryota</taxon>
        <taxon>Fungi</taxon>
        <taxon>Dikarya</taxon>
        <taxon>Ascomycota</taxon>
        <taxon>Pezizomycotina</taxon>
        <taxon>Sordariomycetes</taxon>
        <taxon>Xylariomycetidae</taxon>
        <taxon>Xylariales</taxon>
        <taxon>Diatrypaceae</taxon>
        <taxon>Diatrype</taxon>
    </lineage>
</organism>
<name>A0AAN9YUM8_9PEZI</name>
<feature type="chain" id="PRO_5042946763" evidence="1">
    <location>
        <begin position="18"/>
        <end position="118"/>
    </location>
</feature>
<dbReference type="AlphaFoldDB" id="A0AAN9YUM8"/>
<proteinExistence type="predicted"/>